<sequence>MCDTTFTFGQRGDHFFQCPSLQDHTRLPKKLTSFLTSSQLQKVHHITLGFENSFLITYRDKTGHDHIESRGLPPELENFLYATPPNGATTRNIPNLRLILGPYNTSFFVHDGSSYLWMNLPQPLLSALQSRIKNGSWTDKPRIVALGADGNFLLITEKHAAVWDLSHYRTISSMLEYSRTQDRGIEEIHAGTLHPYRYQCFVAQSRNGTLLHENLPPHQVAGVEGMTAAVMRDTKEAERKAKVERRPSLQQRASLTRDWGERKQEFRAQANGLRLSLSLSVSAAGIAGGIGKMLG</sequence>
<dbReference type="GeneID" id="54589317"/>
<name>A0A6A6HXG3_9PLEO</name>
<evidence type="ECO:0000313" key="1">
    <source>
        <dbReference type="EMBL" id="KAF2242458.1"/>
    </source>
</evidence>
<dbReference type="RefSeq" id="XP_033677462.1">
    <property type="nucleotide sequence ID" value="XM_033835987.1"/>
</dbReference>
<reference evidence="1" key="1">
    <citation type="journal article" date="2020" name="Stud. Mycol.">
        <title>101 Dothideomycetes genomes: a test case for predicting lifestyles and emergence of pathogens.</title>
        <authorList>
            <person name="Haridas S."/>
            <person name="Albert R."/>
            <person name="Binder M."/>
            <person name="Bloem J."/>
            <person name="Labutti K."/>
            <person name="Salamov A."/>
            <person name="Andreopoulos B."/>
            <person name="Baker S."/>
            <person name="Barry K."/>
            <person name="Bills G."/>
            <person name="Bluhm B."/>
            <person name="Cannon C."/>
            <person name="Castanera R."/>
            <person name="Culley D."/>
            <person name="Daum C."/>
            <person name="Ezra D."/>
            <person name="Gonzalez J."/>
            <person name="Henrissat B."/>
            <person name="Kuo A."/>
            <person name="Liang C."/>
            <person name="Lipzen A."/>
            <person name="Lutzoni F."/>
            <person name="Magnuson J."/>
            <person name="Mondo S."/>
            <person name="Nolan M."/>
            <person name="Ohm R."/>
            <person name="Pangilinan J."/>
            <person name="Park H.-J."/>
            <person name="Ramirez L."/>
            <person name="Alfaro M."/>
            <person name="Sun H."/>
            <person name="Tritt A."/>
            <person name="Yoshinaga Y."/>
            <person name="Zwiers L.-H."/>
            <person name="Turgeon B."/>
            <person name="Goodwin S."/>
            <person name="Spatafora J."/>
            <person name="Crous P."/>
            <person name="Grigoriev I."/>
        </authorList>
    </citation>
    <scope>NUCLEOTIDE SEQUENCE</scope>
    <source>
        <strain evidence="1">CBS 122368</strain>
    </source>
</reference>
<proteinExistence type="predicted"/>
<dbReference type="OrthoDB" id="5149635at2759"/>
<dbReference type="AlphaFoldDB" id="A0A6A6HXG3"/>
<dbReference type="EMBL" id="ML987208">
    <property type="protein sequence ID" value="KAF2242458.1"/>
    <property type="molecule type" value="Genomic_DNA"/>
</dbReference>
<accession>A0A6A6HXG3</accession>
<gene>
    <name evidence="1" type="ORF">BU26DRAFT_610297</name>
</gene>
<organism evidence="1 2">
    <name type="scientific">Trematosphaeria pertusa</name>
    <dbReference type="NCBI Taxonomy" id="390896"/>
    <lineage>
        <taxon>Eukaryota</taxon>
        <taxon>Fungi</taxon>
        <taxon>Dikarya</taxon>
        <taxon>Ascomycota</taxon>
        <taxon>Pezizomycotina</taxon>
        <taxon>Dothideomycetes</taxon>
        <taxon>Pleosporomycetidae</taxon>
        <taxon>Pleosporales</taxon>
        <taxon>Massarineae</taxon>
        <taxon>Trematosphaeriaceae</taxon>
        <taxon>Trematosphaeria</taxon>
    </lineage>
</organism>
<dbReference type="Proteomes" id="UP000800094">
    <property type="component" value="Unassembled WGS sequence"/>
</dbReference>
<evidence type="ECO:0000313" key="2">
    <source>
        <dbReference type="Proteomes" id="UP000800094"/>
    </source>
</evidence>
<keyword evidence="2" id="KW-1185">Reference proteome</keyword>
<protein>
    <submittedName>
        <fullName evidence="1">Uncharacterized protein</fullName>
    </submittedName>
</protein>